<evidence type="ECO:0000313" key="4">
    <source>
        <dbReference type="Proteomes" id="UP000176282"/>
    </source>
</evidence>
<organism evidence="3 4">
    <name type="scientific">Candidatus Magasanikbacteria bacterium RIFCSPHIGHO2_02_FULL_47_14</name>
    <dbReference type="NCBI Taxonomy" id="1798680"/>
    <lineage>
        <taxon>Bacteria</taxon>
        <taxon>Candidatus Magasanikiibacteriota</taxon>
    </lineage>
</organism>
<dbReference type="Pfam" id="PF04519">
    <property type="entry name" value="Bactofilin"/>
    <property type="match status" value="1"/>
</dbReference>
<protein>
    <recommendedName>
        <fullName evidence="5">Cell shape determination protein CcmA</fullName>
    </recommendedName>
</protein>
<dbReference type="PANTHER" id="PTHR35024:SF4">
    <property type="entry name" value="POLYMER-FORMING CYTOSKELETAL PROTEIN"/>
    <property type="match status" value="1"/>
</dbReference>
<dbReference type="Proteomes" id="UP000176282">
    <property type="component" value="Unassembled WGS sequence"/>
</dbReference>
<reference evidence="3 4" key="1">
    <citation type="journal article" date="2016" name="Nat. Commun.">
        <title>Thousands of microbial genomes shed light on interconnected biogeochemical processes in an aquifer system.</title>
        <authorList>
            <person name="Anantharaman K."/>
            <person name="Brown C.T."/>
            <person name="Hug L.A."/>
            <person name="Sharon I."/>
            <person name="Castelle C.J."/>
            <person name="Probst A.J."/>
            <person name="Thomas B.C."/>
            <person name="Singh A."/>
            <person name="Wilkins M.J."/>
            <person name="Karaoz U."/>
            <person name="Brodie E.L."/>
            <person name="Williams K.H."/>
            <person name="Hubbard S.S."/>
            <person name="Banfield J.F."/>
        </authorList>
    </citation>
    <scope>NUCLEOTIDE SEQUENCE [LARGE SCALE GENOMIC DNA]</scope>
</reference>
<evidence type="ECO:0000256" key="2">
    <source>
        <dbReference type="SAM" id="MobiDB-lite"/>
    </source>
</evidence>
<gene>
    <name evidence="3" type="ORF">A3J66_02280</name>
</gene>
<dbReference type="AlphaFoldDB" id="A0A1F6M1J0"/>
<feature type="region of interest" description="Disordered" evidence="2">
    <location>
        <begin position="128"/>
        <end position="159"/>
    </location>
</feature>
<comment type="similarity">
    <text evidence="1">Belongs to the bactofilin family.</text>
</comment>
<evidence type="ECO:0008006" key="5">
    <source>
        <dbReference type="Google" id="ProtNLM"/>
    </source>
</evidence>
<evidence type="ECO:0000313" key="3">
    <source>
        <dbReference type="EMBL" id="OGH65423.1"/>
    </source>
</evidence>
<dbReference type="PANTHER" id="PTHR35024">
    <property type="entry name" value="HYPOTHETICAL CYTOSOLIC PROTEIN"/>
    <property type="match status" value="1"/>
</dbReference>
<sequence length="159" mass="17188">MFQKSSPLSPLSVEEQHVAGHDDVETVVGPSVHVEGDFASEGNILVKGTVSGNVQTTKRLTVEPSAKILANVRAGDAIISGQIKGNIRVANRLELTQSAQVLGDIMCQVFVVEAGALVHGKVSMKGMDMEEDKTEKTRLTKRPKVREENEPTEMQVNPI</sequence>
<dbReference type="EMBL" id="MFQB01000048">
    <property type="protein sequence ID" value="OGH65423.1"/>
    <property type="molecule type" value="Genomic_DNA"/>
</dbReference>
<accession>A0A1F6M1J0</accession>
<name>A0A1F6M1J0_9BACT</name>
<evidence type="ECO:0000256" key="1">
    <source>
        <dbReference type="ARBA" id="ARBA00044755"/>
    </source>
</evidence>
<comment type="caution">
    <text evidence="3">The sequence shown here is derived from an EMBL/GenBank/DDBJ whole genome shotgun (WGS) entry which is preliminary data.</text>
</comment>
<dbReference type="InterPro" id="IPR007607">
    <property type="entry name" value="BacA/B"/>
</dbReference>
<dbReference type="STRING" id="1798680.A3J66_02280"/>
<proteinExistence type="inferred from homology"/>